<dbReference type="PANTHER" id="PTHR10515:SF0">
    <property type="entry name" value="THYMIDINE PHOSPHORYLASE"/>
    <property type="match status" value="1"/>
</dbReference>
<dbReference type="InterPro" id="IPR013102">
    <property type="entry name" value="PYNP_C"/>
</dbReference>
<evidence type="ECO:0000259" key="6">
    <source>
        <dbReference type="SMART" id="SM00941"/>
    </source>
</evidence>
<keyword evidence="3 7" id="KW-0328">Glycosyltransferase</keyword>
<dbReference type="Pfam" id="PF02885">
    <property type="entry name" value="Glycos_trans_3N"/>
    <property type="match status" value="1"/>
</dbReference>
<dbReference type="NCBIfam" id="NF004490">
    <property type="entry name" value="PRK05820.1"/>
    <property type="match status" value="1"/>
</dbReference>
<keyword evidence="4 7" id="KW-0808">Transferase</keyword>
<dbReference type="PIRSF" id="PIRSF000478">
    <property type="entry name" value="TP_PyNP"/>
    <property type="match status" value="1"/>
</dbReference>
<evidence type="ECO:0000313" key="7">
    <source>
        <dbReference type="EMBL" id="MEU1952332.1"/>
    </source>
</evidence>
<dbReference type="EMBL" id="JBEYBF010000005">
    <property type="protein sequence ID" value="MEU1952332.1"/>
    <property type="molecule type" value="Genomic_DNA"/>
</dbReference>
<dbReference type="Gene3D" id="1.20.970.10">
    <property type="entry name" value="Transferase, Pyrimidine Nucleoside Phosphorylase, Chain C"/>
    <property type="match status" value="1"/>
</dbReference>
<comment type="subunit">
    <text evidence="2">Homodimer.</text>
</comment>
<dbReference type="SUPFAM" id="SSF54680">
    <property type="entry name" value="Pyrimidine nucleoside phosphorylase C-terminal domain"/>
    <property type="match status" value="1"/>
</dbReference>
<dbReference type="InterPro" id="IPR036320">
    <property type="entry name" value="Glycosyl_Trfase_fam3_N_dom_sf"/>
</dbReference>
<dbReference type="SMART" id="SM00941">
    <property type="entry name" value="PYNP_C"/>
    <property type="match status" value="1"/>
</dbReference>
<dbReference type="InterPro" id="IPR018090">
    <property type="entry name" value="Pyrmidine_PPas_bac/euk"/>
</dbReference>
<organism evidence="7 8">
    <name type="scientific">Nocardia rhamnosiphila</name>
    <dbReference type="NCBI Taxonomy" id="426716"/>
    <lineage>
        <taxon>Bacteria</taxon>
        <taxon>Bacillati</taxon>
        <taxon>Actinomycetota</taxon>
        <taxon>Actinomycetes</taxon>
        <taxon>Mycobacteriales</taxon>
        <taxon>Nocardiaceae</taxon>
        <taxon>Nocardia</taxon>
    </lineage>
</organism>
<accession>A0ABV2WN68</accession>
<dbReference type="Gene3D" id="3.90.1170.30">
    <property type="entry name" value="Pyrimidine nucleoside phosphorylase-like, C-terminal domain"/>
    <property type="match status" value="1"/>
</dbReference>
<evidence type="ECO:0000256" key="5">
    <source>
        <dbReference type="SAM" id="MobiDB-lite"/>
    </source>
</evidence>
<dbReference type="InterPro" id="IPR000312">
    <property type="entry name" value="Glycosyl_Trfase_fam3"/>
</dbReference>
<dbReference type="Proteomes" id="UP001550628">
    <property type="component" value="Unassembled WGS sequence"/>
</dbReference>
<reference evidence="7 8" key="1">
    <citation type="submission" date="2024-06" db="EMBL/GenBank/DDBJ databases">
        <title>The Natural Products Discovery Center: Release of the First 8490 Sequenced Strains for Exploring Actinobacteria Biosynthetic Diversity.</title>
        <authorList>
            <person name="Kalkreuter E."/>
            <person name="Kautsar S.A."/>
            <person name="Yang D."/>
            <person name="Bader C.D."/>
            <person name="Teijaro C.N."/>
            <person name="Fluegel L."/>
            <person name="Davis C.M."/>
            <person name="Simpson J.R."/>
            <person name="Lauterbach L."/>
            <person name="Steele A.D."/>
            <person name="Gui C."/>
            <person name="Meng S."/>
            <person name="Li G."/>
            <person name="Viehrig K."/>
            <person name="Ye F."/>
            <person name="Su P."/>
            <person name="Kiefer A.F."/>
            <person name="Nichols A."/>
            <person name="Cepeda A.J."/>
            <person name="Yan W."/>
            <person name="Fan B."/>
            <person name="Jiang Y."/>
            <person name="Adhikari A."/>
            <person name="Zheng C.-J."/>
            <person name="Schuster L."/>
            <person name="Cowan T.M."/>
            <person name="Smanski M.J."/>
            <person name="Chevrette M.G."/>
            <person name="De Carvalho L.P.S."/>
            <person name="Shen B."/>
        </authorList>
    </citation>
    <scope>NUCLEOTIDE SEQUENCE [LARGE SCALE GENOMIC DNA]</scope>
    <source>
        <strain evidence="7 8">NPDC019708</strain>
    </source>
</reference>
<comment type="caution">
    <text evidence="7">The sequence shown here is derived from an EMBL/GenBank/DDBJ whole genome shotgun (WGS) entry which is preliminary data.</text>
</comment>
<name>A0ABV2WN68_9NOCA</name>
<gene>
    <name evidence="7" type="ORF">ABZ510_10760</name>
</gene>
<dbReference type="InterPro" id="IPR036566">
    <property type="entry name" value="PYNP-like_C_sf"/>
</dbReference>
<evidence type="ECO:0000256" key="1">
    <source>
        <dbReference type="ARBA" id="ARBA00006915"/>
    </source>
</evidence>
<dbReference type="InterPro" id="IPR035902">
    <property type="entry name" value="Nuc_phospho_transferase"/>
</dbReference>
<evidence type="ECO:0000256" key="2">
    <source>
        <dbReference type="ARBA" id="ARBA00011738"/>
    </source>
</evidence>
<dbReference type="NCBIfam" id="TIGR02644">
    <property type="entry name" value="Y_phosphoryl"/>
    <property type="match status" value="1"/>
</dbReference>
<dbReference type="GO" id="GO:0009032">
    <property type="term" value="F:thymidine phosphorylase activity"/>
    <property type="evidence" value="ECO:0007669"/>
    <property type="project" value="UniProtKB-EC"/>
</dbReference>
<evidence type="ECO:0000256" key="4">
    <source>
        <dbReference type="ARBA" id="ARBA00022679"/>
    </source>
</evidence>
<evidence type="ECO:0000256" key="3">
    <source>
        <dbReference type="ARBA" id="ARBA00022676"/>
    </source>
</evidence>
<feature type="region of interest" description="Disordered" evidence="5">
    <location>
        <begin position="428"/>
        <end position="473"/>
    </location>
</feature>
<evidence type="ECO:0000313" key="8">
    <source>
        <dbReference type="Proteomes" id="UP001550628"/>
    </source>
</evidence>
<dbReference type="Pfam" id="PF00591">
    <property type="entry name" value="Glycos_transf_3"/>
    <property type="match status" value="1"/>
</dbReference>
<dbReference type="SUPFAM" id="SSF47648">
    <property type="entry name" value="Nucleoside phosphorylase/phosphoribosyltransferase N-terminal domain"/>
    <property type="match status" value="1"/>
</dbReference>
<dbReference type="RefSeq" id="WP_356956986.1">
    <property type="nucleotide sequence ID" value="NZ_JBEYBD010000007.1"/>
</dbReference>
<dbReference type="PANTHER" id="PTHR10515">
    <property type="entry name" value="THYMIDINE PHOSPHORYLASE"/>
    <property type="match status" value="1"/>
</dbReference>
<sequence length="473" mass="48982">MTAHDAVSIIGAKRDGGELSDAQIDWAIAAFTRGEMADEQMAALAMAIVLRGMNRRETARWTEAMLRSGRRLDFTDLPRPTVDKHSTGGVGDKITLPLAPLVAACGAAVPQLSGRGLGYTGGTLDKLESIPGWRADIAPDRMREILTDPAAGCVVCAAGADLAPADKRLYALRDTTGTVESIPLIASSIMSKKIAEGTAALVLDVKVGSGAFMRTREEAHALATAMVELGADAGVRTVALLTAMDTPLGRTAGNALEVAEAVEVLAGGGPADIVELTLALAREMVTLAGLDTDPADALADGRAMDRWTAMIRAQGGDPDAPLPTAAHTETLPAPASGTLTHLDARGVGIAAWRLGAGRARQGDPVQAAAGVQWHAGPGDRVTAGQPLLTLHTDTPEAFPRAFEALAEAITVETGSTDRPAPGPLVLDRVAGDAHHPGQHWSPHRHSGHPPARSGLGTAHNRPHPAADHEGNSR</sequence>
<protein>
    <submittedName>
        <fullName evidence="7">Thymidine phosphorylase</fullName>
        <ecNumber evidence="7">2.4.2.4</ecNumber>
    </submittedName>
</protein>
<feature type="compositionally biased region" description="Basic and acidic residues" evidence="5">
    <location>
        <begin position="464"/>
        <end position="473"/>
    </location>
</feature>
<dbReference type="PROSITE" id="PS00647">
    <property type="entry name" value="THYMID_PHOSPHORYLASE"/>
    <property type="match status" value="1"/>
</dbReference>
<comment type="similarity">
    <text evidence="1">Belongs to the thymidine/pyrimidine-nucleoside phosphorylase family.</text>
</comment>
<dbReference type="SUPFAM" id="SSF52418">
    <property type="entry name" value="Nucleoside phosphorylase/phosphoribosyltransferase catalytic domain"/>
    <property type="match status" value="1"/>
</dbReference>
<keyword evidence="8" id="KW-1185">Reference proteome</keyword>
<dbReference type="EC" id="2.4.2.4" evidence="7"/>
<dbReference type="InterPro" id="IPR017872">
    <property type="entry name" value="Pyrmidine_PPase_CS"/>
</dbReference>
<dbReference type="Gene3D" id="3.40.1030.10">
    <property type="entry name" value="Nucleoside phosphorylase/phosphoribosyltransferase catalytic domain"/>
    <property type="match status" value="1"/>
</dbReference>
<dbReference type="InterPro" id="IPR017459">
    <property type="entry name" value="Glycosyl_Trfase_fam3_N_dom"/>
</dbReference>
<dbReference type="InterPro" id="IPR000053">
    <property type="entry name" value="Thymidine/pyrmidine_PPase"/>
</dbReference>
<feature type="domain" description="Pyrimidine nucleoside phosphorylase C-terminal" evidence="6">
    <location>
        <begin position="338"/>
        <end position="412"/>
    </location>
</feature>
<dbReference type="Pfam" id="PF07831">
    <property type="entry name" value="PYNP_C"/>
    <property type="match status" value="1"/>
</dbReference>
<proteinExistence type="inferred from homology"/>